<proteinExistence type="predicted"/>
<accession>A0A0E9VPS4</accession>
<sequence>MKQTKSNNEQTNLSHSPKDFGLLQCSCVMGVVPFKVLESSLCCPQISRLVLLIGITEAIVWSMAENQ</sequence>
<reference evidence="1" key="2">
    <citation type="journal article" date="2015" name="Fish Shellfish Immunol.">
        <title>Early steps in the European eel (Anguilla anguilla)-Vibrio vulnificus interaction in the gills: Role of the RtxA13 toxin.</title>
        <authorList>
            <person name="Callol A."/>
            <person name="Pajuelo D."/>
            <person name="Ebbesson L."/>
            <person name="Teles M."/>
            <person name="MacKenzie S."/>
            <person name="Amaro C."/>
        </authorList>
    </citation>
    <scope>NUCLEOTIDE SEQUENCE</scope>
</reference>
<name>A0A0E9VPS4_ANGAN</name>
<dbReference type="EMBL" id="GBXM01028500">
    <property type="protein sequence ID" value="JAH80077.1"/>
    <property type="molecule type" value="Transcribed_RNA"/>
</dbReference>
<reference evidence="1" key="1">
    <citation type="submission" date="2014-11" db="EMBL/GenBank/DDBJ databases">
        <authorList>
            <person name="Amaro Gonzalez C."/>
        </authorList>
    </citation>
    <scope>NUCLEOTIDE SEQUENCE</scope>
</reference>
<protein>
    <submittedName>
        <fullName evidence="1">Uncharacterized protein</fullName>
    </submittedName>
</protein>
<dbReference type="AlphaFoldDB" id="A0A0E9VPS4"/>
<organism evidence="1">
    <name type="scientific">Anguilla anguilla</name>
    <name type="common">European freshwater eel</name>
    <name type="synonym">Muraena anguilla</name>
    <dbReference type="NCBI Taxonomy" id="7936"/>
    <lineage>
        <taxon>Eukaryota</taxon>
        <taxon>Metazoa</taxon>
        <taxon>Chordata</taxon>
        <taxon>Craniata</taxon>
        <taxon>Vertebrata</taxon>
        <taxon>Euteleostomi</taxon>
        <taxon>Actinopterygii</taxon>
        <taxon>Neopterygii</taxon>
        <taxon>Teleostei</taxon>
        <taxon>Anguilliformes</taxon>
        <taxon>Anguillidae</taxon>
        <taxon>Anguilla</taxon>
    </lineage>
</organism>
<evidence type="ECO:0000313" key="1">
    <source>
        <dbReference type="EMBL" id="JAH80077.1"/>
    </source>
</evidence>